<feature type="transmembrane region" description="Helical" evidence="1">
    <location>
        <begin position="229"/>
        <end position="247"/>
    </location>
</feature>
<keyword evidence="3" id="KW-1185">Reference proteome</keyword>
<gene>
    <name evidence="2" type="ORF">C7959_10291</name>
</gene>
<evidence type="ECO:0000256" key="1">
    <source>
        <dbReference type="SAM" id="Phobius"/>
    </source>
</evidence>
<comment type="caution">
    <text evidence="2">The sequence shown here is derived from an EMBL/GenBank/DDBJ whole genome shotgun (WGS) entry which is preliminary data.</text>
</comment>
<dbReference type="PANTHER" id="PTHR37308:SF1">
    <property type="entry name" value="POLYPRENYL-PHOSPHATE TRANSPORTER"/>
    <property type="match status" value="1"/>
</dbReference>
<feature type="transmembrane region" description="Helical" evidence="1">
    <location>
        <begin position="177"/>
        <end position="198"/>
    </location>
</feature>
<feature type="transmembrane region" description="Helical" evidence="1">
    <location>
        <begin position="101"/>
        <end position="119"/>
    </location>
</feature>
<dbReference type="EMBL" id="SOEG01000002">
    <property type="protein sequence ID" value="TDX58953.1"/>
    <property type="molecule type" value="Genomic_DNA"/>
</dbReference>
<feature type="transmembrane region" description="Helical" evidence="1">
    <location>
        <begin position="68"/>
        <end position="89"/>
    </location>
</feature>
<dbReference type="PANTHER" id="PTHR37308">
    <property type="entry name" value="INTEGRAL MEMBRANE PROTEIN"/>
    <property type="match status" value="1"/>
</dbReference>
<protein>
    <submittedName>
        <fullName evidence="2">Putative membrane protein</fullName>
    </submittedName>
</protein>
<keyword evidence="1" id="KW-1133">Transmembrane helix</keyword>
<feature type="transmembrane region" description="Helical" evidence="1">
    <location>
        <begin position="12"/>
        <end position="33"/>
    </location>
</feature>
<proteinExistence type="predicted"/>
<sequence>MNQFWELLIKGIPIGISNTLPGISGGTMALVLGIYDRLVNGIKKINLRILIPILFGAVIGVVGGSKVIVGLFDLQPGFTMAFLLGLIFTSSKVTIKEIEKFNFKTIALFIVGLIIAYHYSIDIDSAASRADVSWLKFFWGGAIGSVAMILPGVSGGTILIMLGLYQNVLQAITSFDIPILFSFGLGVAVGLLGFSWLLSYLLDRWRSLLMALLTGLILGSMRTVIPDQIGILEIIGFLLGFLSIWILDKREV</sequence>
<feature type="transmembrane region" description="Helical" evidence="1">
    <location>
        <begin position="45"/>
        <end position="62"/>
    </location>
</feature>
<name>A0A4R8HQE7_9FIRM</name>
<dbReference type="STRING" id="926561.GCA_000379025_01986"/>
<evidence type="ECO:0000313" key="2">
    <source>
        <dbReference type="EMBL" id="TDX58953.1"/>
    </source>
</evidence>
<keyword evidence="1" id="KW-0812">Transmembrane</keyword>
<dbReference type="AlphaFoldDB" id="A0A4R8HQE7"/>
<dbReference type="Pfam" id="PF04018">
    <property type="entry name" value="VCA0040-like"/>
    <property type="match status" value="1"/>
</dbReference>
<dbReference type="RefSeq" id="WP_134114544.1">
    <property type="nucleotide sequence ID" value="NZ_SOEG01000002.1"/>
</dbReference>
<feature type="transmembrane region" description="Helical" evidence="1">
    <location>
        <begin position="139"/>
        <end position="165"/>
    </location>
</feature>
<organism evidence="2 3">
    <name type="scientific">Orenia marismortui</name>
    <dbReference type="NCBI Taxonomy" id="46469"/>
    <lineage>
        <taxon>Bacteria</taxon>
        <taxon>Bacillati</taxon>
        <taxon>Bacillota</taxon>
        <taxon>Clostridia</taxon>
        <taxon>Halanaerobiales</taxon>
        <taxon>Halobacteroidaceae</taxon>
        <taxon>Orenia</taxon>
    </lineage>
</organism>
<dbReference type="Proteomes" id="UP000295832">
    <property type="component" value="Unassembled WGS sequence"/>
</dbReference>
<feature type="transmembrane region" description="Helical" evidence="1">
    <location>
        <begin position="204"/>
        <end position="222"/>
    </location>
</feature>
<dbReference type="InterPro" id="IPR007163">
    <property type="entry name" value="VCA0040-like"/>
</dbReference>
<evidence type="ECO:0000313" key="3">
    <source>
        <dbReference type="Proteomes" id="UP000295832"/>
    </source>
</evidence>
<accession>A0A4R8HQE7</accession>
<keyword evidence="1" id="KW-0472">Membrane</keyword>
<reference evidence="2 3" key="1">
    <citation type="submission" date="2019-03" db="EMBL/GenBank/DDBJ databases">
        <title>Subsurface microbial communities from deep shales in Ohio and West Virginia, USA.</title>
        <authorList>
            <person name="Wrighton K."/>
        </authorList>
    </citation>
    <scope>NUCLEOTIDE SEQUENCE [LARGE SCALE GENOMIC DNA]</scope>
    <source>
        <strain evidence="2 3">MSL 6dP</strain>
    </source>
</reference>